<dbReference type="InterPro" id="IPR037523">
    <property type="entry name" value="VOC_core"/>
</dbReference>
<dbReference type="PANTHER" id="PTHR34109:SF1">
    <property type="entry name" value="VOC DOMAIN-CONTAINING PROTEIN"/>
    <property type="match status" value="1"/>
</dbReference>
<protein>
    <submittedName>
        <fullName evidence="2">Uncharacterized conserved protein PhnB, glyoxalase superfamily</fullName>
    </submittedName>
</protein>
<dbReference type="Gene3D" id="3.30.720.110">
    <property type="match status" value="1"/>
</dbReference>
<dbReference type="AlphaFoldDB" id="A0A285RLC0"/>
<dbReference type="RefSeq" id="WP_097050820.1">
    <property type="nucleotide sequence ID" value="NZ_OBMM01000001.1"/>
</dbReference>
<dbReference type="PROSITE" id="PS51819">
    <property type="entry name" value="VOC"/>
    <property type="match status" value="1"/>
</dbReference>
<dbReference type="InterPro" id="IPR029068">
    <property type="entry name" value="Glyas_Bleomycin-R_OHBP_Dase"/>
</dbReference>
<dbReference type="SUPFAM" id="SSF54593">
    <property type="entry name" value="Glyoxalase/Bleomycin resistance protein/Dihydroxybiphenyl dioxygenase"/>
    <property type="match status" value="1"/>
</dbReference>
<dbReference type="Gene3D" id="3.30.720.120">
    <property type="match status" value="1"/>
</dbReference>
<name>A0A285RLC0_9PROT</name>
<dbReference type="EMBL" id="OBMM01000001">
    <property type="protein sequence ID" value="SOB94880.1"/>
    <property type="molecule type" value="Genomic_DNA"/>
</dbReference>
<sequence length="144" mass="15804">MTDPNTGKASKTHGNIIPALHYDDAKAAIEFLCRAFGFEKHAIYQNEDGIVEHAELVLGNGMIMLGQARDSTYGKLTRRPNDIGGVTQSIYIIVPDADLHYARAVAASTEIVMPLEEQDYGGKVYSARDPEGHIWSFGTYDPFG</sequence>
<dbReference type="InterPro" id="IPR004360">
    <property type="entry name" value="Glyas_Fos-R_dOase_dom"/>
</dbReference>
<evidence type="ECO:0000313" key="3">
    <source>
        <dbReference type="Proteomes" id="UP000219068"/>
    </source>
</evidence>
<evidence type="ECO:0000259" key="1">
    <source>
        <dbReference type="PROSITE" id="PS51819"/>
    </source>
</evidence>
<feature type="domain" description="VOC" evidence="1">
    <location>
        <begin position="13"/>
        <end position="140"/>
    </location>
</feature>
<proteinExistence type="predicted"/>
<gene>
    <name evidence="2" type="ORF">SAMN05428964_1011266</name>
</gene>
<dbReference type="Proteomes" id="UP000219068">
    <property type="component" value="Unassembled WGS sequence"/>
</dbReference>
<reference evidence="2 3" key="1">
    <citation type="submission" date="2017-08" db="EMBL/GenBank/DDBJ databases">
        <authorList>
            <person name="de Groot N.N."/>
        </authorList>
    </citation>
    <scope>NUCLEOTIDE SEQUENCE [LARGE SCALE GENOMIC DNA]</scope>
    <source>
        <strain evidence="2 3">USBA 78</strain>
    </source>
</reference>
<evidence type="ECO:0000313" key="2">
    <source>
        <dbReference type="EMBL" id="SOB94880.1"/>
    </source>
</evidence>
<accession>A0A285RLC0</accession>
<organism evidence="2 3">
    <name type="scientific">Thalassospira xiamenensis</name>
    <dbReference type="NCBI Taxonomy" id="220697"/>
    <lineage>
        <taxon>Bacteria</taxon>
        <taxon>Pseudomonadati</taxon>
        <taxon>Pseudomonadota</taxon>
        <taxon>Alphaproteobacteria</taxon>
        <taxon>Rhodospirillales</taxon>
        <taxon>Thalassospiraceae</taxon>
        <taxon>Thalassospira</taxon>
    </lineage>
</organism>
<dbReference type="PANTHER" id="PTHR34109">
    <property type="entry name" value="BNAUNNG04460D PROTEIN-RELATED"/>
    <property type="match status" value="1"/>
</dbReference>
<dbReference type="Pfam" id="PF00903">
    <property type="entry name" value="Glyoxalase"/>
    <property type="match status" value="1"/>
</dbReference>